<dbReference type="OrthoDB" id="28370at2759"/>
<dbReference type="Pfam" id="PF00620">
    <property type="entry name" value="RhoGAP"/>
    <property type="match status" value="1"/>
</dbReference>
<dbReference type="VEuPathDB" id="AmoebaDB:DICPUDRAFT_150164"/>
<sequence length="545" mass="61265">MTNRASIYAGHGGLATVGKIFGAPLLDVIMSQKKSNPDINIPLFLHNGFKYIIQHGLGIEGIFRIAGTKEKVKQLQIQIDKGEFIDFDKERVDPVDLADLMKIYFRELPDCLLQSDQYDHFISLLTLDRLGQIQKLRELVSGLKPENKEVLKQLVWFLGKIAVNASYNKMTEENLGLVWGPNLLWKGGKAVSTTDMMELMAGAGKIKLIVTLLIEEQDHVFSNLNPSVTKGDMKVSFLYKMVGGFNKTCQGISIVEDAESKSIWTANSAGIIKIFNSENYTTEKEWDSNLGRIHTMTSIKDHAWIATSQSVSLWNKSGTLVKEFPGLHASLTPVKSENGEYRIWAGTDQKITIFSCDTLEVVQTISIPNQFIVSIAEIHGESNQVWVGGVNGCIYIFDKNTGEEIRKLETPAKRNITCLTYHRYNDNGKVWAGSEDRLIFVIDPTDFSIVKTISHPDLLLINSLKSISNSVWSCSRDSTIRIWDSTTFQLIGSLEDYHTDAVIDAVLNYNNRNLRWEFWSASFDKTVCVWIVNSDSLLPPPPPLY</sequence>
<dbReference type="PANTHER" id="PTHR45808:SF9">
    <property type="entry name" value="RHO GTPASE-ACTIVATING PROTEIN GACX"/>
    <property type="match status" value="1"/>
</dbReference>
<dbReference type="InterPro" id="IPR008936">
    <property type="entry name" value="Rho_GTPase_activation_prot"/>
</dbReference>
<reference evidence="5" key="1">
    <citation type="journal article" date="2011" name="Genome Biol.">
        <title>Comparative genomics of the social amoebae Dictyostelium discoideum and Dictyostelium purpureum.</title>
        <authorList>
            <consortium name="US DOE Joint Genome Institute (JGI-PGF)"/>
            <person name="Sucgang R."/>
            <person name="Kuo A."/>
            <person name="Tian X."/>
            <person name="Salerno W."/>
            <person name="Parikh A."/>
            <person name="Feasley C.L."/>
            <person name="Dalin E."/>
            <person name="Tu H."/>
            <person name="Huang E."/>
            <person name="Barry K."/>
            <person name="Lindquist E."/>
            <person name="Shapiro H."/>
            <person name="Bruce D."/>
            <person name="Schmutz J."/>
            <person name="Salamov A."/>
            <person name="Fey P."/>
            <person name="Gaudet P."/>
            <person name="Anjard C."/>
            <person name="Babu M.M."/>
            <person name="Basu S."/>
            <person name="Bushmanova Y."/>
            <person name="van der Wel H."/>
            <person name="Katoh-Kurasawa M."/>
            <person name="Dinh C."/>
            <person name="Coutinho P.M."/>
            <person name="Saito T."/>
            <person name="Elias M."/>
            <person name="Schaap P."/>
            <person name="Kay R.R."/>
            <person name="Henrissat B."/>
            <person name="Eichinger L."/>
            <person name="Rivero F."/>
            <person name="Putnam N.H."/>
            <person name="West C.M."/>
            <person name="Loomis W.F."/>
            <person name="Chisholm R.L."/>
            <person name="Shaulsky G."/>
            <person name="Strassmann J.E."/>
            <person name="Queller D.C."/>
            <person name="Kuspa A."/>
            <person name="Grigoriev I.V."/>
        </authorList>
    </citation>
    <scope>NUCLEOTIDE SEQUENCE [LARGE SCALE GENOMIC DNA]</scope>
    <source>
        <strain evidence="5">QSDP1</strain>
    </source>
</reference>
<dbReference type="CDD" id="cd00159">
    <property type="entry name" value="RhoGAP"/>
    <property type="match status" value="1"/>
</dbReference>
<dbReference type="InterPro" id="IPR000198">
    <property type="entry name" value="RhoGAP_dom"/>
</dbReference>
<evidence type="ECO:0000256" key="1">
    <source>
        <dbReference type="ARBA" id="ARBA00004496"/>
    </source>
</evidence>
<dbReference type="Pfam" id="PF00400">
    <property type="entry name" value="WD40"/>
    <property type="match status" value="1"/>
</dbReference>
<dbReference type="Gene3D" id="2.130.10.10">
    <property type="entry name" value="YVTN repeat-like/Quinoprotein amine dehydrogenase"/>
    <property type="match status" value="2"/>
</dbReference>
<dbReference type="KEGG" id="dpp:DICPUDRAFT_150164"/>
<dbReference type="AlphaFoldDB" id="F0ZFL8"/>
<evidence type="ECO:0000313" key="5">
    <source>
        <dbReference type="Proteomes" id="UP000001064"/>
    </source>
</evidence>
<feature type="domain" description="Rho-GAP" evidence="3">
    <location>
        <begin position="23"/>
        <end position="221"/>
    </location>
</feature>
<dbReference type="GO" id="GO:0005737">
    <property type="term" value="C:cytoplasm"/>
    <property type="evidence" value="ECO:0000318"/>
    <property type="project" value="GO_Central"/>
</dbReference>
<evidence type="ECO:0000259" key="3">
    <source>
        <dbReference type="PROSITE" id="PS50238"/>
    </source>
</evidence>
<dbReference type="SMART" id="SM00324">
    <property type="entry name" value="RhoGAP"/>
    <property type="match status" value="1"/>
</dbReference>
<comment type="subcellular location">
    <subcellularLocation>
        <location evidence="1">Cytoplasm</location>
    </subcellularLocation>
</comment>
<organism evidence="4 5">
    <name type="scientific">Dictyostelium purpureum</name>
    <name type="common">Slime mold</name>
    <dbReference type="NCBI Taxonomy" id="5786"/>
    <lineage>
        <taxon>Eukaryota</taxon>
        <taxon>Amoebozoa</taxon>
        <taxon>Evosea</taxon>
        <taxon>Eumycetozoa</taxon>
        <taxon>Dictyostelia</taxon>
        <taxon>Dictyosteliales</taxon>
        <taxon>Dictyosteliaceae</taxon>
        <taxon>Dictyostelium</taxon>
    </lineage>
</organism>
<dbReference type="OMA" id="DMMELMA"/>
<dbReference type="PANTHER" id="PTHR45808">
    <property type="entry name" value="RHO GTPASE-ACTIVATING PROTEIN 68F"/>
    <property type="match status" value="1"/>
</dbReference>
<dbReference type="InterPro" id="IPR015943">
    <property type="entry name" value="WD40/YVTN_repeat-like_dom_sf"/>
</dbReference>
<evidence type="ECO:0000313" key="4">
    <source>
        <dbReference type="EMBL" id="EGC37252.1"/>
    </source>
</evidence>
<dbReference type="InParanoid" id="F0ZFL8"/>
<dbReference type="SMART" id="SM00320">
    <property type="entry name" value="WD40"/>
    <property type="match status" value="4"/>
</dbReference>
<dbReference type="InterPro" id="IPR001680">
    <property type="entry name" value="WD40_rpt"/>
</dbReference>
<protein>
    <recommendedName>
        <fullName evidence="3">Rho-GAP domain-containing protein</fullName>
    </recommendedName>
</protein>
<dbReference type="GO" id="GO:0007264">
    <property type="term" value="P:small GTPase-mediated signal transduction"/>
    <property type="evidence" value="ECO:0000318"/>
    <property type="project" value="GO_Central"/>
</dbReference>
<dbReference type="Gene3D" id="1.10.555.10">
    <property type="entry name" value="Rho GTPase activation protein"/>
    <property type="match status" value="1"/>
</dbReference>
<dbReference type="RefSeq" id="XP_003286222.1">
    <property type="nucleotide sequence ID" value="XM_003286174.1"/>
</dbReference>
<accession>F0ZFL8</accession>
<evidence type="ECO:0000256" key="2">
    <source>
        <dbReference type="ARBA" id="ARBA00022490"/>
    </source>
</evidence>
<gene>
    <name evidence="4" type="ORF">DICPUDRAFT_150164</name>
</gene>
<dbReference type="Proteomes" id="UP000001064">
    <property type="component" value="Unassembled WGS sequence"/>
</dbReference>
<name>F0ZFL8_DICPU</name>
<dbReference type="InterPro" id="IPR011047">
    <property type="entry name" value="Quinoprotein_ADH-like_sf"/>
</dbReference>
<dbReference type="SUPFAM" id="SSF50998">
    <property type="entry name" value="Quinoprotein alcohol dehydrogenase-like"/>
    <property type="match status" value="1"/>
</dbReference>
<dbReference type="GO" id="GO:0005096">
    <property type="term" value="F:GTPase activator activity"/>
    <property type="evidence" value="ECO:0000318"/>
    <property type="project" value="GO_Central"/>
</dbReference>
<keyword evidence="2" id="KW-0963">Cytoplasm</keyword>
<proteinExistence type="predicted"/>
<dbReference type="PROSITE" id="PS50238">
    <property type="entry name" value="RHOGAP"/>
    <property type="match status" value="1"/>
</dbReference>
<dbReference type="EMBL" id="GL871004">
    <property type="protein sequence ID" value="EGC37252.1"/>
    <property type="molecule type" value="Genomic_DNA"/>
</dbReference>
<keyword evidence="5" id="KW-1185">Reference proteome</keyword>
<dbReference type="SUPFAM" id="SSF48350">
    <property type="entry name" value="GTPase activation domain, GAP"/>
    <property type="match status" value="1"/>
</dbReference>
<dbReference type="eggNOG" id="KOG4270">
    <property type="taxonomic scope" value="Eukaryota"/>
</dbReference>
<dbReference type="GeneID" id="10500170"/>
<dbReference type="FunCoup" id="F0ZFL8">
    <property type="interactions" value="98"/>
</dbReference>